<dbReference type="InterPro" id="IPR000073">
    <property type="entry name" value="AB_hydrolase_1"/>
</dbReference>
<proteinExistence type="predicted"/>
<organism evidence="2 3">
    <name type="scientific">Amycolatopsis bullii</name>
    <dbReference type="NCBI Taxonomy" id="941987"/>
    <lineage>
        <taxon>Bacteria</taxon>
        <taxon>Bacillati</taxon>
        <taxon>Actinomycetota</taxon>
        <taxon>Actinomycetes</taxon>
        <taxon>Pseudonocardiales</taxon>
        <taxon>Pseudonocardiaceae</taxon>
        <taxon>Amycolatopsis</taxon>
    </lineage>
</organism>
<evidence type="ECO:0000313" key="2">
    <source>
        <dbReference type="EMBL" id="GHG31203.1"/>
    </source>
</evidence>
<dbReference type="EMBL" id="BNAW01000032">
    <property type="protein sequence ID" value="GHG31203.1"/>
    <property type="molecule type" value="Genomic_DNA"/>
</dbReference>
<protein>
    <recommendedName>
        <fullName evidence="1">AB hydrolase-1 domain-containing protein</fullName>
    </recommendedName>
</protein>
<dbReference type="InterPro" id="IPR029058">
    <property type="entry name" value="AB_hydrolase_fold"/>
</dbReference>
<dbReference type="Pfam" id="PF12697">
    <property type="entry name" value="Abhydrolase_6"/>
    <property type="match status" value="1"/>
</dbReference>
<dbReference type="InterPro" id="IPR050266">
    <property type="entry name" value="AB_hydrolase_sf"/>
</dbReference>
<feature type="domain" description="AB hydrolase-1" evidence="1">
    <location>
        <begin position="22"/>
        <end position="276"/>
    </location>
</feature>
<dbReference type="SUPFAM" id="SSF53474">
    <property type="entry name" value="alpha/beta-Hydrolases"/>
    <property type="match status" value="1"/>
</dbReference>
<evidence type="ECO:0000259" key="1">
    <source>
        <dbReference type="Pfam" id="PF12697"/>
    </source>
</evidence>
<keyword evidence="3" id="KW-1185">Reference proteome</keyword>
<gene>
    <name evidence="2" type="ORF">GCM10017567_59110</name>
</gene>
<sequence>MVAEISSLLEPITEFRPGRPLVLFLPGMSGNKRQWDFVIRRLDGVDADLAYGAPVLAHAAFGNTRPTVSQLGEAIAAELTAAGRDRVTVVSHSVGAFVALVIAHELPSAVRSAVLANGGLSSVARFIDRPLRRVPGTTTSRLSYLRLFALVGTPVPPVVKRAIASREWSSRLLVGRRLVSRPALASREARDSLMEEAGNAQTIAGLWQNRHYWREFERTAAGIPAKVLFLVGGLDPMTSVADTGVMADLLPDAEIRVLPGVGHAAPLEAPDVVAAAVEDALAVT</sequence>
<evidence type="ECO:0000313" key="3">
    <source>
        <dbReference type="Proteomes" id="UP000649955"/>
    </source>
</evidence>
<comment type="caution">
    <text evidence="2">The sequence shown here is derived from an EMBL/GenBank/DDBJ whole genome shotgun (WGS) entry which is preliminary data.</text>
</comment>
<name>A0ABQ3KJT7_9PSEU</name>
<dbReference type="Gene3D" id="3.40.50.1820">
    <property type="entry name" value="alpha/beta hydrolase"/>
    <property type="match status" value="1"/>
</dbReference>
<accession>A0ABQ3KJT7</accession>
<dbReference type="Proteomes" id="UP000649955">
    <property type="component" value="Unassembled WGS sequence"/>
</dbReference>
<dbReference type="PANTHER" id="PTHR43798">
    <property type="entry name" value="MONOACYLGLYCEROL LIPASE"/>
    <property type="match status" value="1"/>
</dbReference>
<dbReference type="PANTHER" id="PTHR43798:SF5">
    <property type="entry name" value="MONOACYLGLYCEROL LIPASE ABHD6"/>
    <property type="match status" value="1"/>
</dbReference>
<reference evidence="3" key="1">
    <citation type="journal article" date="2019" name="Int. J. Syst. Evol. Microbiol.">
        <title>The Global Catalogue of Microorganisms (GCM) 10K type strain sequencing project: providing services to taxonomists for standard genome sequencing and annotation.</title>
        <authorList>
            <consortium name="The Broad Institute Genomics Platform"/>
            <consortium name="The Broad Institute Genome Sequencing Center for Infectious Disease"/>
            <person name="Wu L."/>
            <person name="Ma J."/>
        </authorList>
    </citation>
    <scope>NUCLEOTIDE SEQUENCE [LARGE SCALE GENOMIC DNA]</scope>
    <source>
        <strain evidence="3">CGMCC 4.7680</strain>
    </source>
</reference>